<accession>A0A022Q9A9</accession>
<dbReference type="Proteomes" id="UP000030748">
    <property type="component" value="Unassembled WGS sequence"/>
</dbReference>
<dbReference type="GO" id="GO:0005544">
    <property type="term" value="F:calcium-dependent phospholipid binding"/>
    <property type="evidence" value="ECO:0007669"/>
    <property type="project" value="InterPro"/>
</dbReference>
<evidence type="ECO:0000313" key="3">
    <source>
        <dbReference type="Proteomes" id="UP000030748"/>
    </source>
</evidence>
<proteinExistence type="predicted"/>
<protein>
    <recommendedName>
        <fullName evidence="1">C2 domain-containing protein</fullName>
    </recommendedName>
</protein>
<evidence type="ECO:0000313" key="2">
    <source>
        <dbReference type="EMBL" id="EYU24526.1"/>
    </source>
</evidence>
<dbReference type="InterPro" id="IPR000008">
    <property type="entry name" value="C2_dom"/>
</dbReference>
<reference evidence="2 3" key="1">
    <citation type="journal article" date="2013" name="Proc. Natl. Acad. Sci. U.S.A.">
        <title>Fine-scale variation in meiotic recombination in Mimulus inferred from population shotgun sequencing.</title>
        <authorList>
            <person name="Hellsten U."/>
            <person name="Wright K.M."/>
            <person name="Jenkins J."/>
            <person name="Shu S."/>
            <person name="Yuan Y."/>
            <person name="Wessler S.R."/>
            <person name="Schmutz J."/>
            <person name="Willis J.H."/>
            <person name="Rokhsar D.S."/>
        </authorList>
    </citation>
    <scope>NUCLEOTIDE SEQUENCE [LARGE SCALE GENOMIC DNA]</scope>
    <source>
        <strain evidence="3">cv. DUN x IM62</strain>
    </source>
</reference>
<dbReference type="PANTHER" id="PTHR10857:SF106">
    <property type="entry name" value="C2 DOMAIN-CONTAINING PROTEIN"/>
    <property type="match status" value="1"/>
</dbReference>
<dbReference type="PANTHER" id="PTHR10857">
    <property type="entry name" value="COPINE"/>
    <property type="match status" value="1"/>
</dbReference>
<dbReference type="EMBL" id="KI632119">
    <property type="protein sequence ID" value="EYU24526.1"/>
    <property type="molecule type" value="Genomic_DNA"/>
</dbReference>
<feature type="domain" description="C2" evidence="1">
    <location>
        <begin position="26"/>
        <end position="130"/>
    </location>
</feature>
<sequence length="130" mass="14269">MGNCCSDVSGGQSAVGGSTSSLAAKAANDAVDAFLKSRGYNGLFSQIELSLSAENLRDRDVLSKSDPMVVLYMKGSDGSLQELGRTEVVLNSLSPKWIRKYMVTYQFEMVQNLVFRVYDVDTQFHNVDVK</sequence>
<dbReference type="AlphaFoldDB" id="A0A022Q9A9"/>
<name>A0A022Q9A9_ERYGU</name>
<evidence type="ECO:0000259" key="1">
    <source>
        <dbReference type="PROSITE" id="PS50004"/>
    </source>
</evidence>
<dbReference type="CDD" id="cd04048">
    <property type="entry name" value="C2A_Copine"/>
    <property type="match status" value="1"/>
</dbReference>
<gene>
    <name evidence="2" type="ORF">MIMGU_mgv1a0035682mg</name>
</gene>
<feature type="non-terminal residue" evidence="2">
    <location>
        <position position="130"/>
    </location>
</feature>
<dbReference type="PROSITE" id="PS50004">
    <property type="entry name" value="C2"/>
    <property type="match status" value="1"/>
</dbReference>
<dbReference type="STRING" id="4155.A0A022Q9A9"/>
<organism evidence="2 3">
    <name type="scientific">Erythranthe guttata</name>
    <name type="common">Yellow monkey flower</name>
    <name type="synonym">Mimulus guttatus</name>
    <dbReference type="NCBI Taxonomy" id="4155"/>
    <lineage>
        <taxon>Eukaryota</taxon>
        <taxon>Viridiplantae</taxon>
        <taxon>Streptophyta</taxon>
        <taxon>Embryophyta</taxon>
        <taxon>Tracheophyta</taxon>
        <taxon>Spermatophyta</taxon>
        <taxon>Magnoliopsida</taxon>
        <taxon>eudicotyledons</taxon>
        <taxon>Gunneridae</taxon>
        <taxon>Pentapetalae</taxon>
        <taxon>asterids</taxon>
        <taxon>lamiids</taxon>
        <taxon>Lamiales</taxon>
        <taxon>Phrymaceae</taxon>
        <taxon>Erythranthe</taxon>
    </lineage>
</organism>
<dbReference type="Pfam" id="PF00168">
    <property type="entry name" value="C2"/>
    <property type="match status" value="1"/>
</dbReference>
<dbReference type="SUPFAM" id="SSF49562">
    <property type="entry name" value="C2 domain (Calcium/lipid-binding domain, CaLB)"/>
    <property type="match status" value="1"/>
</dbReference>
<dbReference type="Gene3D" id="2.60.40.150">
    <property type="entry name" value="C2 domain"/>
    <property type="match status" value="1"/>
</dbReference>
<dbReference type="InterPro" id="IPR035892">
    <property type="entry name" value="C2_domain_sf"/>
</dbReference>
<dbReference type="InterPro" id="IPR045052">
    <property type="entry name" value="Copine"/>
</dbReference>
<keyword evidence="3" id="KW-1185">Reference proteome</keyword>